<dbReference type="Pfam" id="PF25601">
    <property type="entry name" value="AAA_lid_14"/>
    <property type="match status" value="1"/>
</dbReference>
<dbReference type="Gene3D" id="1.10.8.60">
    <property type="match status" value="1"/>
</dbReference>
<evidence type="ECO:0000313" key="8">
    <source>
        <dbReference type="Proteomes" id="UP000755585"/>
    </source>
</evidence>
<keyword evidence="5" id="KW-0804">Transcription</keyword>
<dbReference type="Proteomes" id="UP000755585">
    <property type="component" value="Unassembled WGS sequence"/>
</dbReference>
<comment type="caution">
    <text evidence="7">The sequence shown here is derived from an EMBL/GenBank/DDBJ whole genome shotgun (WGS) entry which is preliminary data.</text>
</comment>
<evidence type="ECO:0000256" key="1">
    <source>
        <dbReference type="ARBA" id="ARBA00022741"/>
    </source>
</evidence>
<dbReference type="PANTHER" id="PTHR32071:SF122">
    <property type="entry name" value="SIGMA FACTOR"/>
    <property type="match status" value="1"/>
</dbReference>
<evidence type="ECO:0000256" key="2">
    <source>
        <dbReference type="ARBA" id="ARBA00022840"/>
    </source>
</evidence>
<feature type="domain" description="Sigma-54 factor interaction" evidence="6">
    <location>
        <begin position="359"/>
        <end position="522"/>
    </location>
</feature>
<dbReference type="EMBL" id="JAGINT010000002">
    <property type="protein sequence ID" value="MBP2355785.1"/>
    <property type="molecule type" value="Genomic_DNA"/>
</dbReference>
<keyword evidence="4" id="KW-0238">DNA-binding</keyword>
<dbReference type="PROSITE" id="PS50045">
    <property type="entry name" value="SIGMA54_INTERACT_4"/>
    <property type="match status" value="1"/>
</dbReference>
<evidence type="ECO:0000259" key="6">
    <source>
        <dbReference type="PROSITE" id="PS50045"/>
    </source>
</evidence>
<dbReference type="Gene3D" id="3.30.450.40">
    <property type="match status" value="1"/>
</dbReference>
<proteinExistence type="predicted"/>
<keyword evidence="3" id="KW-0805">Transcription regulation</keyword>
<dbReference type="InterPro" id="IPR002197">
    <property type="entry name" value="HTH_Fis"/>
</dbReference>
<evidence type="ECO:0000256" key="5">
    <source>
        <dbReference type="ARBA" id="ARBA00023163"/>
    </source>
</evidence>
<organism evidence="7 8">
    <name type="scientific">Kribbella aluminosa</name>
    <dbReference type="NCBI Taxonomy" id="416017"/>
    <lineage>
        <taxon>Bacteria</taxon>
        <taxon>Bacillati</taxon>
        <taxon>Actinomycetota</taxon>
        <taxon>Actinomycetes</taxon>
        <taxon>Propionibacteriales</taxon>
        <taxon>Kribbellaceae</taxon>
        <taxon>Kribbella</taxon>
    </lineage>
</organism>
<dbReference type="Gene3D" id="3.40.50.300">
    <property type="entry name" value="P-loop containing nucleotide triphosphate hydrolases"/>
    <property type="match status" value="1"/>
</dbReference>
<dbReference type="Pfam" id="PF01590">
    <property type="entry name" value="GAF"/>
    <property type="match status" value="1"/>
</dbReference>
<dbReference type="SUPFAM" id="SSF52540">
    <property type="entry name" value="P-loop containing nucleoside triphosphate hydrolases"/>
    <property type="match status" value="1"/>
</dbReference>
<dbReference type="InterPro" id="IPR058031">
    <property type="entry name" value="AAA_lid_NorR"/>
</dbReference>
<keyword evidence="2" id="KW-0067">ATP-binding</keyword>
<evidence type="ECO:0000313" key="7">
    <source>
        <dbReference type="EMBL" id="MBP2355785.1"/>
    </source>
</evidence>
<dbReference type="RefSeq" id="WP_209698401.1">
    <property type="nucleotide sequence ID" value="NZ_BAAAVU010000005.1"/>
</dbReference>
<reference evidence="7 8" key="1">
    <citation type="submission" date="2021-03" db="EMBL/GenBank/DDBJ databases">
        <title>Sequencing the genomes of 1000 actinobacteria strains.</title>
        <authorList>
            <person name="Klenk H.-P."/>
        </authorList>
    </citation>
    <scope>NUCLEOTIDE SEQUENCE [LARGE SCALE GENOMIC DNA]</scope>
    <source>
        <strain evidence="7 8">DSM 18824</strain>
    </source>
</reference>
<dbReference type="InterPro" id="IPR029016">
    <property type="entry name" value="GAF-like_dom_sf"/>
</dbReference>
<keyword evidence="8" id="KW-1185">Reference proteome</keyword>
<keyword evidence="1" id="KW-0547">Nucleotide-binding</keyword>
<dbReference type="Gene3D" id="1.10.10.60">
    <property type="entry name" value="Homeodomain-like"/>
    <property type="match status" value="1"/>
</dbReference>
<dbReference type="SUPFAM" id="SSF46689">
    <property type="entry name" value="Homeodomain-like"/>
    <property type="match status" value="1"/>
</dbReference>
<dbReference type="InterPro" id="IPR027417">
    <property type="entry name" value="P-loop_NTPase"/>
</dbReference>
<dbReference type="PANTHER" id="PTHR32071">
    <property type="entry name" value="TRANSCRIPTIONAL REGULATORY PROTEIN"/>
    <property type="match status" value="1"/>
</dbReference>
<evidence type="ECO:0000256" key="4">
    <source>
        <dbReference type="ARBA" id="ARBA00023125"/>
    </source>
</evidence>
<protein>
    <submittedName>
        <fullName evidence="7">Transcriptional regulator of acetoin/glycerol metabolism</fullName>
    </submittedName>
</protein>
<dbReference type="InterPro" id="IPR002078">
    <property type="entry name" value="Sigma_54_int"/>
</dbReference>
<dbReference type="InterPro" id="IPR003018">
    <property type="entry name" value="GAF"/>
</dbReference>
<dbReference type="PRINTS" id="PR01590">
    <property type="entry name" value="HTHFIS"/>
</dbReference>
<evidence type="ECO:0000256" key="3">
    <source>
        <dbReference type="ARBA" id="ARBA00023015"/>
    </source>
</evidence>
<name>A0ABS4UVZ5_9ACTN</name>
<dbReference type="Pfam" id="PF02954">
    <property type="entry name" value="HTH_8"/>
    <property type="match status" value="1"/>
</dbReference>
<gene>
    <name evidence="7" type="ORF">JOF29_006895</name>
</gene>
<dbReference type="InterPro" id="IPR009057">
    <property type="entry name" value="Homeodomain-like_sf"/>
</dbReference>
<accession>A0ABS4UVZ5</accession>
<sequence>MDELTPTADDNLRTATARLNFLTFDPVEVRDVRPPILASWVRSQHWKLPPDKIELPYVADPDLEVPLARSAGPVLRKLHENLDGQPISVILTDRSGLVLQRLTADTGLARHLDRVYLAPGFSYSEEFAGTNGIGTALEGGGPMHVFGHEHYAEDLEDLACAGVPIKNPLNGKTIGAIDLTCWRKDAGSLLMALAKTTAENIRAALLKDSSPRELTLLETYLQHSRRLGDLVIAVDEDLLLMNAKARQSLDTDDQRAVLAYASEMLVGGATEAILTELPSGSWARITCRPVGGRPGAGIIQVSPQSTALALRSPESGHRPPPRPVLPGLVGRSAPWLGSSREADNACRAGEWVVLTGERGVGKVALARAAHRQNRTGLFHVVDAARPGDGFAAELEAELSDDSVQTLVVQHVEALDPAEVDALAEALYDVLERRPAEPPWVVLTLTGDEPQHLGELLTLFPLTVEVPPLRHHVEDVRELVPYFLDQLSHGELTCGPDTMQQLLRSAWPGNTAELCQVLQQVVVRRRRAGVIVPADLPGRTQAVSRRSLSQLEALERDAIIRSLIANDGHKGRAAKSLGMSRATIYRKIHDYGIQPP</sequence>